<evidence type="ECO:0000256" key="10">
    <source>
        <dbReference type="RuleBase" id="RU000304"/>
    </source>
</evidence>
<proteinExistence type="inferred from homology"/>
<dbReference type="InterPro" id="IPR011009">
    <property type="entry name" value="Kinase-like_dom_sf"/>
</dbReference>
<protein>
    <recommendedName>
        <fullName evidence="1">non-specific serine/threonine protein kinase</fullName>
        <ecNumber evidence="1">2.7.11.1</ecNumber>
    </recommendedName>
</protein>
<dbReference type="InterPro" id="IPR017441">
    <property type="entry name" value="Protein_kinase_ATP_BS"/>
</dbReference>
<keyword evidence="3" id="KW-0808">Transferase</keyword>
<evidence type="ECO:0000256" key="2">
    <source>
        <dbReference type="ARBA" id="ARBA00022527"/>
    </source>
</evidence>
<keyword evidence="6 9" id="KW-0067">ATP-binding</keyword>
<dbReference type="PANTHER" id="PTHR24356">
    <property type="entry name" value="SERINE/THREONINE-PROTEIN KINASE"/>
    <property type="match status" value="1"/>
</dbReference>
<evidence type="ECO:0000256" key="4">
    <source>
        <dbReference type="ARBA" id="ARBA00022741"/>
    </source>
</evidence>
<evidence type="ECO:0000256" key="8">
    <source>
        <dbReference type="ARBA" id="ARBA00048679"/>
    </source>
</evidence>
<evidence type="ECO:0000256" key="5">
    <source>
        <dbReference type="ARBA" id="ARBA00022777"/>
    </source>
</evidence>
<dbReference type="PROSITE" id="PS00107">
    <property type="entry name" value="PROTEIN_KINASE_ATP"/>
    <property type="match status" value="1"/>
</dbReference>
<keyword evidence="13" id="KW-1185">Reference proteome</keyword>
<comment type="catalytic activity">
    <reaction evidence="8">
        <text>L-seryl-[protein] + ATP = O-phospho-L-seryl-[protein] + ADP + H(+)</text>
        <dbReference type="Rhea" id="RHEA:17989"/>
        <dbReference type="Rhea" id="RHEA-COMP:9863"/>
        <dbReference type="Rhea" id="RHEA-COMP:11604"/>
        <dbReference type="ChEBI" id="CHEBI:15378"/>
        <dbReference type="ChEBI" id="CHEBI:29999"/>
        <dbReference type="ChEBI" id="CHEBI:30616"/>
        <dbReference type="ChEBI" id="CHEBI:83421"/>
        <dbReference type="ChEBI" id="CHEBI:456216"/>
        <dbReference type="EC" id="2.7.11.1"/>
    </reaction>
</comment>
<name>A0A1R2BD32_9CILI</name>
<accession>A0A1R2BD32</accession>
<evidence type="ECO:0000256" key="3">
    <source>
        <dbReference type="ARBA" id="ARBA00022679"/>
    </source>
</evidence>
<dbReference type="Pfam" id="PF00069">
    <property type="entry name" value="Pkinase"/>
    <property type="match status" value="1"/>
</dbReference>
<evidence type="ECO:0000313" key="12">
    <source>
        <dbReference type="EMBL" id="OMJ74692.1"/>
    </source>
</evidence>
<comment type="catalytic activity">
    <reaction evidence="7">
        <text>L-threonyl-[protein] + ATP = O-phospho-L-threonyl-[protein] + ADP + H(+)</text>
        <dbReference type="Rhea" id="RHEA:46608"/>
        <dbReference type="Rhea" id="RHEA-COMP:11060"/>
        <dbReference type="Rhea" id="RHEA-COMP:11605"/>
        <dbReference type="ChEBI" id="CHEBI:15378"/>
        <dbReference type="ChEBI" id="CHEBI:30013"/>
        <dbReference type="ChEBI" id="CHEBI:30616"/>
        <dbReference type="ChEBI" id="CHEBI:61977"/>
        <dbReference type="ChEBI" id="CHEBI:456216"/>
        <dbReference type="EC" id="2.7.11.1"/>
    </reaction>
</comment>
<evidence type="ECO:0000256" key="9">
    <source>
        <dbReference type="PROSITE-ProRule" id="PRU10141"/>
    </source>
</evidence>
<feature type="binding site" evidence="9">
    <location>
        <position position="61"/>
    </location>
    <ligand>
        <name>ATP</name>
        <dbReference type="ChEBI" id="CHEBI:30616"/>
    </ligand>
</feature>
<gene>
    <name evidence="12" type="ORF">SteCoe_26335</name>
</gene>
<keyword evidence="2 10" id="KW-0723">Serine/threonine-protein kinase</keyword>
<feature type="domain" description="Protein kinase" evidence="11">
    <location>
        <begin position="22"/>
        <end position="279"/>
    </location>
</feature>
<evidence type="ECO:0000256" key="1">
    <source>
        <dbReference type="ARBA" id="ARBA00012513"/>
    </source>
</evidence>
<dbReference type="PANTHER" id="PTHR24356:SF374">
    <property type="entry name" value="PROTEIN KINASE DOMAIN-CONTAINING PROTEIN"/>
    <property type="match status" value="1"/>
</dbReference>
<dbReference type="GO" id="GO:0004674">
    <property type="term" value="F:protein serine/threonine kinase activity"/>
    <property type="evidence" value="ECO:0007669"/>
    <property type="project" value="UniProtKB-KW"/>
</dbReference>
<dbReference type="FunFam" id="1.10.510.10:FF:000454">
    <property type="entry name" value="Uncharacterized protein"/>
    <property type="match status" value="1"/>
</dbReference>
<dbReference type="Gene3D" id="1.10.510.10">
    <property type="entry name" value="Transferase(Phosphotransferase) domain 1"/>
    <property type="match status" value="1"/>
</dbReference>
<keyword evidence="4 9" id="KW-0547">Nucleotide-binding</keyword>
<keyword evidence="5" id="KW-0418">Kinase</keyword>
<dbReference type="Proteomes" id="UP000187209">
    <property type="component" value="Unassembled WGS sequence"/>
</dbReference>
<organism evidence="12 13">
    <name type="scientific">Stentor coeruleus</name>
    <dbReference type="NCBI Taxonomy" id="5963"/>
    <lineage>
        <taxon>Eukaryota</taxon>
        <taxon>Sar</taxon>
        <taxon>Alveolata</taxon>
        <taxon>Ciliophora</taxon>
        <taxon>Postciliodesmatophora</taxon>
        <taxon>Heterotrichea</taxon>
        <taxon>Heterotrichida</taxon>
        <taxon>Stentoridae</taxon>
        <taxon>Stentor</taxon>
    </lineage>
</organism>
<dbReference type="InterPro" id="IPR008271">
    <property type="entry name" value="Ser/Thr_kinase_AS"/>
</dbReference>
<evidence type="ECO:0000313" key="13">
    <source>
        <dbReference type="Proteomes" id="UP000187209"/>
    </source>
</evidence>
<dbReference type="AlphaFoldDB" id="A0A1R2BD32"/>
<evidence type="ECO:0000259" key="11">
    <source>
        <dbReference type="PROSITE" id="PS50011"/>
    </source>
</evidence>
<dbReference type="OrthoDB" id="354826at2759"/>
<dbReference type="EC" id="2.7.11.1" evidence="1"/>
<evidence type="ECO:0000256" key="7">
    <source>
        <dbReference type="ARBA" id="ARBA00047899"/>
    </source>
</evidence>
<evidence type="ECO:0000256" key="6">
    <source>
        <dbReference type="ARBA" id="ARBA00022840"/>
    </source>
</evidence>
<reference evidence="12 13" key="1">
    <citation type="submission" date="2016-11" db="EMBL/GenBank/DDBJ databases">
        <title>The macronuclear genome of Stentor coeruleus: a giant cell with tiny introns.</title>
        <authorList>
            <person name="Slabodnick M."/>
            <person name="Ruby J.G."/>
            <person name="Reiff S.B."/>
            <person name="Swart E.C."/>
            <person name="Gosai S."/>
            <person name="Prabakaran S."/>
            <person name="Witkowska E."/>
            <person name="Larue G.E."/>
            <person name="Fisher S."/>
            <person name="Freeman R.M."/>
            <person name="Gunawardena J."/>
            <person name="Chu W."/>
            <person name="Stover N.A."/>
            <person name="Gregory B.D."/>
            <person name="Nowacki M."/>
            <person name="Derisi J."/>
            <person name="Roy S.W."/>
            <person name="Marshall W.F."/>
            <person name="Sood P."/>
        </authorList>
    </citation>
    <scope>NUCLEOTIDE SEQUENCE [LARGE SCALE GENOMIC DNA]</scope>
    <source>
        <strain evidence="12">WM001</strain>
    </source>
</reference>
<comment type="similarity">
    <text evidence="10">Belongs to the protein kinase superfamily.</text>
</comment>
<dbReference type="SUPFAM" id="SSF56112">
    <property type="entry name" value="Protein kinase-like (PK-like)"/>
    <property type="match status" value="1"/>
</dbReference>
<dbReference type="GO" id="GO:0005524">
    <property type="term" value="F:ATP binding"/>
    <property type="evidence" value="ECO:0007669"/>
    <property type="project" value="UniProtKB-UniRule"/>
</dbReference>
<dbReference type="InterPro" id="IPR000719">
    <property type="entry name" value="Prot_kinase_dom"/>
</dbReference>
<dbReference type="InterPro" id="IPR050236">
    <property type="entry name" value="Ser_Thr_kinase_AGC"/>
</dbReference>
<dbReference type="PROSITE" id="PS00108">
    <property type="entry name" value="PROTEIN_KINASE_ST"/>
    <property type="match status" value="1"/>
</dbReference>
<sequence>MGSCNFKSDIEDVSFSMSKSHFKFQFVIGKGGYGKVWKVELSKTHEVFAMKEMSKSKVIAKKSVFSILNEQMLLRKLKHNFLVNMHYAFQDRENLYLVMDLMPGGDLRYHLCQKVFTEDQCKFFISCIIIGLEYLHKKLIIHRDIKPENLVFDNNGYLHITDLGISRQWNSENSKETSGTPGYMAPEVMFRQNHGVGSDYFAVGVIVYEIMMRKRPYRGKSRKEIRDQILAKQVCISQDEIPKNWTNEAADFMNKLLKRKPGNRLGHNGPEEVKSHPWLKNVKWNEVDKMTFVAPYKPNCVMVSFDGRVSVSDEGAGDANDEQKDIAGEGEAQNDLFGEYYYNIHEDNDRNKGK</sequence>
<dbReference type="GO" id="GO:0035556">
    <property type="term" value="P:intracellular signal transduction"/>
    <property type="evidence" value="ECO:0007669"/>
    <property type="project" value="TreeGrafter"/>
</dbReference>
<dbReference type="SMART" id="SM00220">
    <property type="entry name" value="S_TKc"/>
    <property type="match status" value="1"/>
</dbReference>
<dbReference type="Gene3D" id="3.30.200.20">
    <property type="entry name" value="Phosphorylase Kinase, domain 1"/>
    <property type="match status" value="1"/>
</dbReference>
<dbReference type="FunFam" id="3.30.200.20:FF:000819">
    <property type="entry name" value="Uncharacterized protein"/>
    <property type="match status" value="1"/>
</dbReference>
<dbReference type="PROSITE" id="PS50011">
    <property type="entry name" value="PROTEIN_KINASE_DOM"/>
    <property type="match status" value="1"/>
</dbReference>
<comment type="caution">
    <text evidence="12">The sequence shown here is derived from an EMBL/GenBank/DDBJ whole genome shotgun (WGS) entry which is preliminary data.</text>
</comment>
<dbReference type="EMBL" id="MPUH01000735">
    <property type="protein sequence ID" value="OMJ74692.1"/>
    <property type="molecule type" value="Genomic_DNA"/>
</dbReference>